<evidence type="ECO:0000313" key="17">
    <source>
        <dbReference type="Proteomes" id="UP001321249"/>
    </source>
</evidence>
<evidence type="ECO:0000256" key="9">
    <source>
        <dbReference type="ARBA" id="ARBA00030169"/>
    </source>
</evidence>
<dbReference type="RefSeq" id="WP_342824632.1">
    <property type="nucleotide sequence ID" value="NZ_CP046146.1"/>
</dbReference>
<dbReference type="Proteomes" id="UP001321249">
    <property type="component" value="Unassembled WGS sequence"/>
</dbReference>
<evidence type="ECO:0000256" key="2">
    <source>
        <dbReference type="ARBA" id="ARBA00001968"/>
    </source>
</evidence>
<dbReference type="InterPro" id="IPR036704">
    <property type="entry name" value="RraA/RraA-like_sf"/>
</dbReference>
<dbReference type="CDD" id="cd16841">
    <property type="entry name" value="RraA_family"/>
    <property type="match status" value="1"/>
</dbReference>
<dbReference type="EC" id="4.1.1.112" evidence="6"/>
<dbReference type="GO" id="GO:0047443">
    <property type="term" value="F:4-hydroxy-4-methyl-2-oxoglutarate aldolase activity"/>
    <property type="evidence" value="ECO:0007669"/>
    <property type="project" value="UniProtKB-EC"/>
</dbReference>
<evidence type="ECO:0000313" key="14">
    <source>
        <dbReference type="EMBL" id="MDG0866851.1"/>
    </source>
</evidence>
<dbReference type="GO" id="GO:0046872">
    <property type="term" value="F:metal ion binding"/>
    <property type="evidence" value="ECO:0007669"/>
    <property type="project" value="UniProtKB-KW"/>
</dbReference>
<evidence type="ECO:0000313" key="15">
    <source>
        <dbReference type="EMBL" id="WFG38271.1"/>
    </source>
</evidence>
<reference evidence="16" key="3">
    <citation type="submission" date="2023-06" db="EMBL/GenBank/DDBJ databases">
        <title>Pangenomics reveal diversification of enzyme families and niche specialization in globally abundant SAR202 bacteria.</title>
        <authorList>
            <person name="Saw J.H.W."/>
        </authorList>
    </citation>
    <scope>NUCLEOTIDE SEQUENCE [LARGE SCALE GENOMIC DNA]</scope>
    <source>
        <strain evidence="16">JH1073</strain>
    </source>
</reference>
<dbReference type="Proteomes" id="UP001219901">
    <property type="component" value="Chromosome"/>
</dbReference>
<dbReference type="EMBL" id="WMBE01000002">
    <property type="protein sequence ID" value="MDG0866851.1"/>
    <property type="molecule type" value="Genomic_DNA"/>
</dbReference>
<evidence type="ECO:0000256" key="6">
    <source>
        <dbReference type="ARBA" id="ARBA00012947"/>
    </source>
</evidence>
<gene>
    <name evidence="14" type="ORF">GKO46_07145</name>
    <name evidence="15" type="ORF">GKO48_01150</name>
</gene>
<dbReference type="GO" id="GO:0008948">
    <property type="term" value="F:oxaloacetate decarboxylase activity"/>
    <property type="evidence" value="ECO:0007669"/>
    <property type="project" value="UniProtKB-EC"/>
</dbReference>
<evidence type="ECO:0000256" key="7">
    <source>
        <dbReference type="ARBA" id="ARBA00016549"/>
    </source>
</evidence>
<feature type="region of interest" description="Disordered" evidence="13">
    <location>
        <begin position="249"/>
        <end position="276"/>
    </location>
</feature>
<dbReference type="InterPro" id="IPR005493">
    <property type="entry name" value="RraA/RraA-like"/>
</dbReference>
<comment type="cofactor">
    <cofactor evidence="12">
        <name>Mg(2+)</name>
        <dbReference type="ChEBI" id="CHEBI:18420"/>
    </cofactor>
</comment>
<evidence type="ECO:0000313" key="16">
    <source>
        <dbReference type="Proteomes" id="UP001219901"/>
    </source>
</evidence>
<evidence type="ECO:0000256" key="10">
    <source>
        <dbReference type="ARBA" id="ARBA00032305"/>
    </source>
</evidence>
<feature type="compositionally biased region" description="Basic and acidic residues" evidence="13">
    <location>
        <begin position="261"/>
        <end position="276"/>
    </location>
</feature>
<name>A0AAJ6CQF1_9CHLR</name>
<evidence type="ECO:0000256" key="3">
    <source>
        <dbReference type="ARBA" id="ARBA00008621"/>
    </source>
</evidence>
<dbReference type="PANTHER" id="PTHR33254">
    <property type="entry name" value="4-HYDROXY-4-METHYL-2-OXOGLUTARATE ALDOLASE 3-RELATED"/>
    <property type="match status" value="1"/>
</dbReference>
<dbReference type="SUPFAM" id="SSF89562">
    <property type="entry name" value="RraA-like"/>
    <property type="match status" value="1"/>
</dbReference>
<evidence type="ECO:0000256" key="5">
    <source>
        <dbReference type="ARBA" id="ARBA00012213"/>
    </source>
</evidence>
<evidence type="ECO:0000256" key="11">
    <source>
        <dbReference type="ARBA" id="ARBA00047973"/>
    </source>
</evidence>
<dbReference type="AlphaFoldDB" id="A0AAJ6CQF1"/>
<dbReference type="EC" id="4.1.3.17" evidence="5"/>
<keyword evidence="12" id="KW-0479">Metal-binding</keyword>
<comment type="cofactor">
    <cofactor evidence="2">
        <name>a divalent metal cation</name>
        <dbReference type="ChEBI" id="CHEBI:60240"/>
    </cofactor>
</comment>
<sequence>MSINQVAIGADAAGDFDEMVDTGLQTDVSDEILRRFEKVSLQLCTGALHYMTNQVRDSKNGDTSTSWNNCYMKNLKPLTPGRKIAARARTLSFLPPRPDTAAVLRKGENSPEFVAMESCGPGDVLVVDMNRMSDIGILGNMKTRRLWARGGVGLITDGSVRDLDKIRDEYGLAVFGAGRSAITGLEGSPFHEVNVPVSCDGVLVIPGDVIVADDDGVVVIPQQLAEQVIDWIEEHDQVEAAIAQMVDEQDASPGRFYPPSEELRQRVRDERAQQGE</sequence>
<comment type="catalytic activity">
    <reaction evidence="1">
        <text>4-hydroxy-4-methyl-2-oxoglutarate = 2 pyruvate</text>
        <dbReference type="Rhea" id="RHEA:22748"/>
        <dbReference type="ChEBI" id="CHEBI:15361"/>
        <dbReference type="ChEBI" id="CHEBI:58276"/>
        <dbReference type="EC" id="4.1.3.17"/>
    </reaction>
</comment>
<organism evidence="15 16">
    <name type="scientific">Candidatus Lucifugimonas marina</name>
    <dbReference type="NCBI Taxonomy" id="3038979"/>
    <lineage>
        <taxon>Bacteria</taxon>
        <taxon>Bacillati</taxon>
        <taxon>Chloroflexota</taxon>
        <taxon>Dehalococcoidia</taxon>
        <taxon>SAR202 cluster</taxon>
        <taxon>Candidatus Lucifugimonadales</taxon>
        <taxon>Candidatus Lucifugimonadaceae</taxon>
        <taxon>Candidatus Lucifugimonas</taxon>
    </lineage>
</organism>
<accession>A0AAJ6CQF1</accession>
<comment type="similarity">
    <text evidence="3">Belongs to the class II aldolase/RraA-like family.</text>
</comment>
<dbReference type="Gene3D" id="3.50.30.40">
    <property type="entry name" value="Ribonuclease E inhibitor RraA/RraA-like"/>
    <property type="match status" value="1"/>
</dbReference>
<evidence type="ECO:0000256" key="12">
    <source>
        <dbReference type="PIRSR" id="PIRSR605493-1"/>
    </source>
</evidence>
<reference evidence="16 17" key="1">
    <citation type="submission" date="2019-11" db="EMBL/GenBank/DDBJ databases">
        <authorList>
            <person name="Cho J.-C."/>
        </authorList>
    </citation>
    <scope>NUCLEOTIDE SEQUENCE [LARGE SCALE GENOMIC DNA]</scope>
    <source>
        <strain evidence="15 16">JH1073</strain>
        <strain evidence="14 17">JH702</strain>
    </source>
</reference>
<feature type="binding site" evidence="12">
    <location>
        <position position="161"/>
    </location>
    <ligand>
        <name>substrate</name>
    </ligand>
</feature>
<evidence type="ECO:0000256" key="4">
    <source>
        <dbReference type="ARBA" id="ARBA00011233"/>
    </source>
</evidence>
<proteinExistence type="inferred from homology"/>
<dbReference type="Pfam" id="PF03737">
    <property type="entry name" value="RraA-like"/>
    <property type="match status" value="1"/>
</dbReference>
<evidence type="ECO:0000256" key="1">
    <source>
        <dbReference type="ARBA" id="ARBA00001342"/>
    </source>
</evidence>
<evidence type="ECO:0000256" key="8">
    <source>
        <dbReference type="ARBA" id="ARBA00025046"/>
    </source>
</evidence>
<comment type="function">
    <text evidence="8">Catalyzes the aldol cleavage of 4-hydroxy-4-methyl-2-oxoglutarate (HMG) into 2 molecules of pyruvate. Also contains a secondary oxaloacetate (OAA) decarboxylase activity due to the common pyruvate enolate transition state formed following C-C bond cleavage in the retro-aldol and decarboxylation reactions.</text>
</comment>
<feature type="binding site" evidence="12">
    <location>
        <position position="162"/>
    </location>
    <ligand>
        <name>Mg(2+)</name>
        <dbReference type="ChEBI" id="CHEBI:18420"/>
    </ligand>
</feature>
<reference evidence="15" key="2">
    <citation type="journal article" date="2023" name="Nat. Commun.">
        <title>Cultivation of marine bacteria of the SAR202 clade.</title>
        <authorList>
            <person name="Lim Y."/>
            <person name="Seo J.H."/>
            <person name="Giovannoni S.J."/>
            <person name="Kang I."/>
            <person name="Cho J.C."/>
        </authorList>
    </citation>
    <scope>NUCLEOTIDE SEQUENCE</scope>
    <source>
        <strain evidence="15">JH1073</strain>
    </source>
</reference>
<keyword evidence="12" id="KW-0460">Magnesium</keyword>
<dbReference type="PANTHER" id="PTHR33254:SF16">
    <property type="entry name" value="BLR3842 PROTEIN"/>
    <property type="match status" value="1"/>
</dbReference>
<evidence type="ECO:0000256" key="13">
    <source>
        <dbReference type="SAM" id="MobiDB-lite"/>
    </source>
</evidence>
<comment type="catalytic activity">
    <reaction evidence="11">
        <text>oxaloacetate + H(+) = pyruvate + CO2</text>
        <dbReference type="Rhea" id="RHEA:15641"/>
        <dbReference type="ChEBI" id="CHEBI:15361"/>
        <dbReference type="ChEBI" id="CHEBI:15378"/>
        <dbReference type="ChEBI" id="CHEBI:16452"/>
        <dbReference type="ChEBI" id="CHEBI:16526"/>
        <dbReference type="EC" id="4.1.1.112"/>
    </reaction>
</comment>
<comment type="subunit">
    <text evidence="4">Homotrimer.</text>
</comment>
<protein>
    <recommendedName>
        <fullName evidence="7">Putative 4-hydroxy-4-methyl-2-oxoglutarate aldolase</fullName>
        <ecNumber evidence="6">4.1.1.112</ecNumber>
        <ecNumber evidence="5">4.1.3.17</ecNumber>
    </recommendedName>
    <alternativeName>
        <fullName evidence="10">Oxaloacetate decarboxylase</fullName>
    </alternativeName>
    <alternativeName>
        <fullName evidence="9">RraA-like protein</fullName>
    </alternativeName>
</protein>
<keyword evidence="16" id="KW-1185">Reference proteome</keyword>
<dbReference type="EMBL" id="CP046147">
    <property type="protein sequence ID" value="WFG38271.1"/>
    <property type="molecule type" value="Genomic_DNA"/>
</dbReference>